<evidence type="ECO:0000313" key="1">
    <source>
        <dbReference type="EMBL" id="TWH02009.1"/>
    </source>
</evidence>
<dbReference type="PIRSF" id="PIRSF028458">
    <property type="entry name" value="UCP028458_glyceroPtfrase"/>
    <property type="match status" value="1"/>
</dbReference>
<dbReference type="GO" id="GO:0047355">
    <property type="term" value="F:CDP-glycerol glycerophosphotransferase activity"/>
    <property type="evidence" value="ECO:0007669"/>
    <property type="project" value="InterPro"/>
</dbReference>
<comment type="caution">
    <text evidence="1">The sequence shown here is derived from an EMBL/GenBank/DDBJ whole genome shotgun (WGS) entry which is preliminary data.</text>
</comment>
<keyword evidence="2" id="KW-1185">Reference proteome</keyword>
<dbReference type="EMBL" id="VLJS01000131">
    <property type="protein sequence ID" value="TWH02009.1"/>
    <property type="molecule type" value="Genomic_DNA"/>
</dbReference>
<name>A0A562CX72_9GAMM</name>
<proteinExistence type="predicted"/>
<accession>A0A562CX72</accession>
<organism evidence="1 2">
    <name type="scientific">Pseudoxanthomonas taiwanensis J19</name>
    <dbReference type="NCBI Taxonomy" id="935569"/>
    <lineage>
        <taxon>Bacteria</taxon>
        <taxon>Pseudomonadati</taxon>
        <taxon>Pseudomonadota</taxon>
        <taxon>Gammaproteobacteria</taxon>
        <taxon>Lysobacterales</taxon>
        <taxon>Lysobacteraceae</taxon>
        <taxon>Pseudoxanthomonas</taxon>
    </lineage>
</organism>
<dbReference type="OrthoDB" id="6212418at2"/>
<evidence type="ECO:0000313" key="2">
    <source>
        <dbReference type="Proteomes" id="UP000321583"/>
    </source>
</evidence>
<dbReference type="GO" id="GO:0016020">
    <property type="term" value="C:membrane"/>
    <property type="evidence" value="ECO:0007669"/>
    <property type="project" value="InterPro"/>
</dbReference>
<dbReference type="Proteomes" id="UP000321583">
    <property type="component" value="Unassembled WGS sequence"/>
</dbReference>
<protein>
    <submittedName>
        <fullName evidence="1">Putative glycosyl/glycerophosphate transferases involved in teichoic acid biosynthesis TagF/TagB/EpsJ/RodC</fullName>
    </submittedName>
</protein>
<sequence length="349" mass="37911">MADYLLFATERYGLPILQPLADALHARGHAVHALLAGGASGLRLPAPVRAVDARGAARLRPRAVFSASNEVPTFVAGAKVQLFHGFNVEKRADGRGHFRVRGLFDLYCTQGPATTAPFQALAARLRHFAVAETGWPKLDPLFRDDGAAAAALRAPAGGRPVVMFASTFTERLSAAPHLYEAIAAQVAEGGRYWLLTLHPKCAPELFERYRALAGANAAFVEPEQLVTAQRAADVLLADTTSVVSEFVVQHKPVVTFRNRAPKPHMIDFDDPAALPAMLARAFAPEPALREAIAAYADAIHPWRDGRSSERVIDATEALLQAGLHTLARKPLAARWRALQIRRELGYWGF</sequence>
<dbReference type="AlphaFoldDB" id="A0A562CX72"/>
<dbReference type="InterPro" id="IPR007554">
    <property type="entry name" value="Glycerophosphate_synth"/>
</dbReference>
<dbReference type="InterPro" id="IPR016886">
    <property type="entry name" value="UCP028458_glyceroPtfrase"/>
</dbReference>
<reference evidence="1 2" key="1">
    <citation type="submission" date="2019-07" db="EMBL/GenBank/DDBJ databases">
        <title>Genome sequencing of lignin-degrading bacterial isolates.</title>
        <authorList>
            <person name="Gladden J."/>
        </authorList>
    </citation>
    <scope>NUCLEOTIDE SEQUENCE [LARGE SCALE GENOMIC DNA]</scope>
    <source>
        <strain evidence="1 2">J19</strain>
    </source>
</reference>
<dbReference type="Pfam" id="PF04464">
    <property type="entry name" value="Glyphos_transf"/>
    <property type="match status" value="1"/>
</dbReference>
<dbReference type="SUPFAM" id="SSF53756">
    <property type="entry name" value="UDP-Glycosyltransferase/glycogen phosphorylase"/>
    <property type="match status" value="1"/>
</dbReference>
<gene>
    <name evidence="1" type="ORF">L613_009600000020</name>
</gene>
<keyword evidence="1" id="KW-0808">Transferase</keyword>